<proteinExistence type="predicted"/>
<dbReference type="RefSeq" id="WP_374038872.1">
    <property type="nucleotide sequence ID" value="NZ_CP169082.1"/>
</dbReference>
<reference evidence="2" key="1">
    <citation type="journal article" date="2019" name="Int. J. Syst. Evol. Microbiol.">
        <title>The Global Catalogue of Microorganisms (GCM) 10K type strain sequencing project: providing services to taxonomists for standard genome sequencing and annotation.</title>
        <authorList>
            <consortium name="The Broad Institute Genomics Platform"/>
            <consortium name="The Broad Institute Genome Sequencing Center for Infectious Disease"/>
            <person name="Wu L."/>
            <person name="Ma J."/>
        </authorList>
    </citation>
    <scope>NUCLEOTIDE SEQUENCE [LARGE SCALE GENOMIC DNA]</scope>
    <source>
        <strain evidence="2">JCM 12125</strain>
    </source>
</reference>
<name>A0ABW0FQS8_9CAUL</name>
<dbReference type="EMBL" id="JBHSLF010000011">
    <property type="protein sequence ID" value="MFC5343318.1"/>
    <property type="molecule type" value="Genomic_DNA"/>
</dbReference>
<sequence length="118" mass="12735">MIAVLVFAAALQTSQASELLFSESWTCATLARMGRETHFGDTTPQTTSEQAMWDALTQLETRASEDAEQKAVGGAFNAEKREVEETYARNMIGRASGDQLGQMLDTCANAFGVVPPAE</sequence>
<dbReference type="Proteomes" id="UP001596152">
    <property type="component" value="Unassembled WGS sequence"/>
</dbReference>
<keyword evidence="2" id="KW-1185">Reference proteome</keyword>
<evidence type="ECO:0000313" key="1">
    <source>
        <dbReference type="EMBL" id="MFC5343318.1"/>
    </source>
</evidence>
<evidence type="ECO:0000313" key="2">
    <source>
        <dbReference type="Proteomes" id="UP001596152"/>
    </source>
</evidence>
<comment type="caution">
    <text evidence="1">The sequence shown here is derived from an EMBL/GenBank/DDBJ whole genome shotgun (WGS) entry which is preliminary data.</text>
</comment>
<accession>A0ABW0FQS8</accession>
<gene>
    <name evidence="1" type="ORF">ACFPIE_05280</name>
</gene>
<organism evidence="1 2">
    <name type="scientific">Brevundimonas staleyi</name>
    <dbReference type="NCBI Taxonomy" id="74326"/>
    <lineage>
        <taxon>Bacteria</taxon>
        <taxon>Pseudomonadati</taxon>
        <taxon>Pseudomonadota</taxon>
        <taxon>Alphaproteobacteria</taxon>
        <taxon>Caulobacterales</taxon>
        <taxon>Caulobacteraceae</taxon>
        <taxon>Brevundimonas</taxon>
    </lineage>
</organism>
<protein>
    <submittedName>
        <fullName evidence="1">Uncharacterized protein</fullName>
    </submittedName>
</protein>